<evidence type="ECO:0000313" key="9">
    <source>
        <dbReference type="Proteomes" id="UP001165160"/>
    </source>
</evidence>
<comment type="caution">
    <text evidence="8">The sequence shown here is derived from an EMBL/GenBank/DDBJ whole genome shotgun (WGS) entry which is preliminary data.</text>
</comment>
<feature type="domain" description="UBA" evidence="6">
    <location>
        <begin position="888"/>
        <end position="928"/>
    </location>
</feature>
<proteinExistence type="predicted"/>
<dbReference type="PROSITE" id="PS51180">
    <property type="entry name" value="BRO1"/>
    <property type="match status" value="1"/>
</dbReference>
<feature type="compositionally biased region" description="Polar residues" evidence="5">
    <location>
        <begin position="877"/>
        <end position="886"/>
    </location>
</feature>
<accession>A0A9W7EKT4</accession>
<dbReference type="AlphaFoldDB" id="A0A9W7EKT4"/>
<dbReference type="InterPro" id="IPR025304">
    <property type="entry name" value="ALIX_V_dom"/>
</dbReference>
<dbReference type="InterPro" id="IPR015940">
    <property type="entry name" value="UBA"/>
</dbReference>
<feature type="compositionally biased region" description="Low complexity" evidence="5">
    <location>
        <begin position="778"/>
        <end position="788"/>
    </location>
</feature>
<evidence type="ECO:0000313" key="8">
    <source>
        <dbReference type="EMBL" id="GMH81500.1"/>
    </source>
</evidence>
<dbReference type="SMART" id="SM00165">
    <property type="entry name" value="UBA"/>
    <property type="match status" value="1"/>
</dbReference>
<evidence type="ECO:0000256" key="2">
    <source>
        <dbReference type="ARBA" id="ARBA00004496"/>
    </source>
</evidence>
<dbReference type="PROSITE" id="PS50030">
    <property type="entry name" value="UBA"/>
    <property type="match status" value="1"/>
</dbReference>
<organism evidence="8 9">
    <name type="scientific">Triparma verrucosa</name>
    <dbReference type="NCBI Taxonomy" id="1606542"/>
    <lineage>
        <taxon>Eukaryota</taxon>
        <taxon>Sar</taxon>
        <taxon>Stramenopiles</taxon>
        <taxon>Ochrophyta</taxon>
        <taxon>Bolidophyceae</taxon>
        <taxon>Parmales</taxon>
        <taxon>Triparmaceae</taxon>
        <taxon>Triparma</taxon>
    </lineage>
</organism>
<dbReference type="Pfam" id="PF00627">
    <property type="entry name" value="UBA"/>
    <property type="match status" value="1"/>
</dbReference>
<dbReference type="Proteomes" id="UP001165160">
    <property type="component" value="Unassembled WGS sequence"/>
</dbReference>
<dbReference type="SMART" id="SM01041">
    <property type="entry name" value="BRO1"/>
    <property type="match status" value="1"/>
</dbReference>
<dbReference type="Gene3D" id="1.20.120.560">
    <property type="entry name" value="alix/aip1 in complex with the ypdl late domain"/>
    <property type="match status" value="1"/>
</dbReference>
<keyword evidence="3" id="KW-0963">Cytoplasm</keyword>
<name>A0A9W7EKT4_9STRA</name>
<reference evidence="9" key="1">
    <citation type="journal article" date="2023" name="Commun. Biol.">
        <title>Genome analysis of Parmales, the sister group of diatoms, reveals the evolutionary specialization of diatoms from phago-mixotrophs to photoautotrophs.</title>
        <authorList>
            <person name="Ban H."/>
            <person name="Sato S."/>
            <person name="Yoshikawa S."/>
            <person name="Yamada K."/>
            <person name="Nakamura Y."/>
            <person name="Ichinomiya M."/>
            <person name="Sato N."/>
            <person name="Blanc-Mathieu R."/>
            <person name="Endo H."/>
            <person name="Kuwata A."/>
            <person name="Ogata H."/>
        </authorList>
    </citation>
    <scope>NUCLEOTIDE SEQUENCE [LARGE SCALE GENOMIC DNA]</scope>
    <source>
        <strain evidence="9">NIES 3699</strain>
    </source>
</reference>
<keyword evidence="9" id="KW-1185">Reference proteome</keyword>
<dbReference type="EMBL" id="BRXX01000002">
    <property type="protein sequence ID" value="GMH81500.1"/>
    <property type="molecule type" value="Genomic_DNA"/>
</dbReference>
<dbReference type="PANTHER" id="PTHR23030">
    <property type="entry name" value="PCD6 INTERACTING PROTEIN-RELATED"/>
    <property type="match status" value="1"/>
</dbReference>
<dbReference type="Gene3D" id="1.20.140.50">
    <property type="entry name" value="alix/aip1 like domains"/>
    <property type="match status" value="1"/>
</dbReference>
<evidence type="ECO:0000259" key="6">
    <source>
        <dbReference type="PROSITE" id="PS50030"/>
    </source>
</evidence>
<dbReference type="GO" id="GO:0043328">
    <property type="term" value="P:protein transport to vacuole involved in ubiquitin-dependent protein catabolic process via the multivesicular body sorting pathway"/>
    <property type="evidence" value="ECO:0007669"/>
    <property type="project" value="TreeGrafter"/>
</dbReference>
<keyword evidence="4" id="KW-0967">Endosome</keyword>
<dbReference type="Gene3D" id="1.25.40.280">
    <property type="entry name" value="alix/aip1 like domains"/>
    <property type="match status" value="1"/>
</dbReference>
<protein>
    <submittedName>
        <fullName evidence="8">Uncharacterized protein</fullName>
    </submittedName>
</protein>
<feature type="domain" description="BRO1" evidence="7">
    <location>
        <begin position="1"/>
        <end position="359"/>
    </location>
</feature>
<dbReference type="InterPro" id="IPR004328">
    <property type="entry name" value="BRO1_dom"/>
</dbReference>
<feature type="compositionally biased region" description="Pro residues" evidence="5">
    <location>
        <begin position="866"/>
        <end position="875"/>
    </location>
</feature>
<feature type="region of interest" description="Disordered" evidence="5">
    <location>
        <begin position="748"/>
        <end position="894"/>
    </location>
</feature>
<comment type="subcellular location">
    <subcellularLocation>
        <location evidence="2">Cytoplasm</location>
    </subcellularLocation>
    <subcellularLocation>
        <location evidence="1">Endosome</location>
    </subcellularLocation>
</comment>
<evidence type="ECO:0000256" key="1">
    <source>
        <dbReference type="ARBA" id="ARBA00004177"/>
    </source>
</evidence>
<dbReference type="SUPFAM" id="SSF46934">
    <property type="entry name" value="UBA-like"/>
    <property type="match status" value="1"/>
</dbReference>
<gene>
    <name evidence="8" type="ORF">TrVE_jg13933</name>
</gene>
<dbReference type="Gene3D" id="1.10.8.10">
    <property type="entry name" value="DNA helicase RuvA subunit, C-terminal domain"/>
    <property type="match status" value="1"/>
</dbReference>
<dbReference type="InterPro" id="IPR009060">
    <property type="entry name" value="UBA-like_sf"/>
</dbReference>
<dbReference type="GO" id="GO:0005768">
    <property type="term" value="C:endosome"/>
    <property type="evidence" value="ECO:0007669"/>
    <property type="project" value="UniProtKB-SubCell"/>
</dbReference>
<feature type="compositionally biased region" description="Low complexity" evidence="5">
    <location>
        <begin position="756"/>
        <end position="770"/>
    </location>
</feature>
<evidence type="ECO:0000259" key="7">
    <source>
        <dbReference type="PROSITE" id="PS51180"/>
    </source>
</evidence>
<sequence length="928" mass="103105">MFGLPLKLITPCDITPSLTEWLDRATPQSHLHDASLRTLKNHRSLLHPVPNPPSSAYLSSLKQYHRDLQTLLNLKFPITDGELRSLSLNYSGSYNHEETQEGSNLLFESCQVAYQIGATLSQLAVSQDRTNESGLKIACHQYQLASGVFSHLQTILATLPSPHLTSDLSPSPLNLNMNLMLSQAQTTVYEKAKLNGIKPTIMAKIATSVGGFYATALEHLKAVKGVNADWKVQIQYHMFMFKAAAEYWDSKGHLLLATEKGSGYGREIARLQTCLNFIEQALILTKKCTTIGTEGLIDLKNTATERLEEAKSDNDKIYLEPVPKPAELPQIKRADLVKPLPLTEDMTRGEDLFRGMLSVEGRRGKERFEKVIEEAVKNATALVSTTSNGARASLKRVGLPESLQAYKSEGLPEEVWSKIHEAQVQQPRVALNGLKTDIDSKAQSCSQLIMDSLTVINEASRIDDVFARSNPQYEPINSDHKRTVRHYKNLMDNAQKSDKVLEGNLGNAATRAALGMLDRSREMIEADMPKKESQEAFDTAPLENELMNLTRLMTIRDAALAKFMGDVESVDLENSFSGAADVDKKVNEMLASFDQVQIDIADNCGRQEELLSRVFGLNEKFSAAVGSKSSQREEYLVRVTSSYQTFNSLKSQLTEGLNFYQSLHPRLIESKREADDYLVTVRMRHQEFVENKERRERTRSQEESDAELARRLAQEVGIDDRVADRERKQREEQDAAYAASLIAMEQEELERENGEQEQQQQQQQQQQTPNEEQKEDASTLSSWSSWLTGSKPADTTPKKGGTGLSQPLTQNEYPAAAAPTYQSSSGGNGDAPPVPPPSFESATQQFRSERTSSYEPPTMGGGGAILPPPGPPPPSFESVQRQSGSSGPIDENKVTRIAEMGFQKEDIRKALRDHNGDEEAALNQLLSG</sequence>
<dbReference type="InterPro" id="IPR038499">
    <property type="entry name" value="BRO1_sf"/>
</dbReference>
<dbReference type="Pfam" id="PF13949">
    <property type="entry name" value="ALIX_LYPXL_bnd"/>
    <property type="match status" value="1"/>
</dbReference>
<dbReference type="Pfam" id="PF03097">
    <property type="entry name" value="BRO1"/>
    <property type="match status" value="1"/>
</dbReference>
<evidence type="ECO:0000256" key="4">
    <source>
        <dbReference type="ARBA" id="ARBA00022753"/>
    </source>
</evidence>
<evidence type="ECO:0000256" key="3">
    <source>
        <dbReference type="ARBA" id="ARBA00022490"/>
    </source>
</evidence>
<dbReference type="PANTHER" id="PTHR23030:SF30">
    <property type="entry name" value="TYROSINE-PROTEIN PHOSPHATASE NON-RECEPTOR TYPE 23"/>
    <property type="match status" value="1"/>
</dbReference>
<evidence type="ECO:0000256" key="5">
    <source>
        <dbReference type="SAM" id="MobiDB-lite"/>
    </source>
</evidence>